<evidence type="ECO:0000313" key="3">
    <source>
        <dbReference type="Proteomes" id="UP000563523"/>
    </source>
</evidence>
<comment type="caution">
    <text evidence="2">The sequence shown here is derived from an EMBL/GenBank/DDBJ whole genome shotgun (WGS) entry which is preliminary data.</text>
</comment>
<dbReference type="RefSeq" id="WP_176942693.1">
    <property type="nucleotide sequence ID" value="NZ_JABZEC010000004.1"/>
</dbReference>
<reference evidence="2 3" key="1">
    <citation type="submission" date="2020-06" db="EMBL/GenBank/DDBJ databases">
        <authorList>
            <person name="Kang J."/>
        </authorList>
    </citation>
    <scope>NUCLEOTIDE SEQUENCE [LARGE SCALE GENOMIC DNA]</scope>
    <source>
        <strain evidence="2 3">DCY120</strain>
    </source>
</reference>
<sequence>MANTHKGVTGRRRPTSKGNSASRRQHTDAVLAFLFDGLAEMKEKSKSKK</sequence>
<evidence type="ECO:0000256" key="1">
    <source>
        <dbReference type="SAM" id="MobiDB-lite"/>
    </source>
</evidence>
<dbReference type="AlphaFoldDB" id="A0A850R7M1"/>
<accession>A0A850R7M1</accession>
<feature type="region of interest" description="Disordered" evidence="1">
    <location>
        <begin position="1"/>
        <end position="26"/>
    </location>
</feature>
<dbReference type="EMBL" id="JABZEC010000004">
    <property type="protein sequence ID" value="NVY96525.1"/>
    <property type="molecule type" value="Genomic_DNA"/>
</dbReference>
<proteinExistence type="predicted"/>
<name>A0A850R7M1_9LACO</name>
<organism evidence="2 3">
    <name type="scientific">Bombilactobacillus apium</name>
    <dbReference type="NCBI Taxonomy" id="2675299"/>
    <lineage>
        <taxon>Bacteria</taxon>
        <taxon>Bacillati</taxon>
        <taxon>Bacillota</taxon>
        <taxon>Bacilli</taxon>
        <taxon>Lactobacillales</taxon>
        <taxon>Lactobacillaceae</taxon>
        <taxon>Bombilactobacillus</taxon>
    </lineage>
</organism>
<protein>
    <submittedName>
        <fullName evidence="2">Uncharacterized protein</fullName>
    </submittedName>
</protein>
<evidence type="ECO:0000313" key="2">
    <source>
        <dbReference type="EMBL" id="NVY96525.1"/>
    </source>
</evidence>
<gene>
    <name evidence="2" type="ORF">HU830_05010</name>
</gene>
<keyword evidence="3" id="KW-1185">Reference proteome</keyword>
<dbReference type="Proteomes" id="UP000563523">
    <property type="component" value="Unassembled WGS sequence"/>
</dbReference>